<dbReference type="Proteomes" id="UP000298493">
    <property type="component" value="Unassembled WGS sequence"/>
</dbReference>
<organism evidence="1 2">
    <name type="scientific">Venturia nashicola</name>
    <dbReference type="NCBI Taxonomy" id="86259"/>
    <lineage>
        <taxon>Eukaryota</taxon>
        <taxon>Fungi</taxon>
        <taxon>Dikarya</taxon>
        <taxon>Ascomycota</taxon>
        <taxon>Pezizomycotina</taxon>
        <taxon>Dothideomycetes</taxon>
        <taxon>Pleosporomycetidae</taxon>
        <taxon>Venturiales</taxon>
        <taxon>Venturiaceae</taxon>
        <taxon>Venturia</taxon>
    </lineage>
</organism>
<keyword evidence="2" id="KW-1185">Reference proteome</keyword>
<dbReference type="EMBL" id="SNSC02000006">
    <property type="protein sequence ID" value="TID23703.1"/>
    <property type="molecule type" value="Genomic_DNA"/>
</dbReference>
<accession>A0A4Z1P4F0</accession>
<evidence type="ECO:0000313" key="2">
    <source>
        <dbReference type="Proteomes" id="UP000298493"/>
    </source>
</evidence>
<evidence type="ECO:0000313" key="1">
    <source>
        <dbReference type="EMBL" id="TID23703.1"/>
    </source>
</evidence>
<gene>
    <name evidence="1" type="ORF">E6O75_ATG03339</name>
</gene>
<proteinExistence type="predicted"/>
<dbReference type="AlphaFoldDB" id="A0A4Z1P4F0"/>
<comment type="caution">
    <text evidence="1">The sequence shown here is derived from an EMBL/GenBank/DDBJ whole genome shotgun (WGS) entry which is preliminary data.</text>
</comment>
<reference evidence="1 2" key="1">
    <citation type="submission" date="2019-04" db="EMBL/GenBank/DDBJ databases">
        <title>High contiguity whole genome sequence and gene annotation resource for two Venturia nashicola isolates.</title>
        <authorList>
            <person name="Prokchorchik M."/>
            <person name="Won K."/>
            <person name="Lee Y."/>
            <person name="Choi E.D."/>
            <person name="Segonzac C."/>
            <person name="Sohn K.H."/>
        </authorList>
    </citation>
    <scope>NUCLEOTIDE SEQUENCE [LARGE SCALE GENOMIC DNA]</scope>
    <source>
        <strain evidence="1 2">PRI2</strain>
    </source>
</reference>
<sequence length="285" mass="32219">MPHSESQNPRSLLRYSRHTLESTYSESVISRWTESESTNFDSTCSLDTAESIISRSTDSESTDLDSTCSLPTAESIISRSTDSESTDLDSTCSLPTAESVHTIDSWHTSEPVHMASSRDTTEYLQTTRAAEENRRSWLSRAWQAFSETHRRPDGMEEPDNIPALPPPRLPDLRTAPPPPYSAFDAFIDQSPAERTWEERSAVYLAFDHYDGESLPEYNLRDPLKTPPSYMVATDYRAAKKRESSCSVWRKAVQRGTKKAAKAVGTRIKSKLYSESGELRCWRVFT</sequence>
<name>A0A4Z1P4F0_9PEZI</name>
<protein>
    <submittedName>
        <fullName evidence="1">Uncharacterized protein</fullName>
    </submittedName>
</protein>